<dbReference type="EMBL" id="VBOS01000097">
    <property type="protein sequence ID" value="TMQ57951.1"/>
    <property type="molecule type" value="Genomic_DNA"/>
</dbReference>
<evidence type="ECO:0008006" key="3">
    <source>
        <dbReference type="Google" id="ProtNLM"/>
    </source>
</evidence>
<comment type="caution">
    <text evidence="1">The sequence shown here is derived from an EMBL/GenBank/DDBJ whole genome shotgun (WGS) entry which is preliminary data.</text>
</comment>
<protein>
    <recommendedName>
        <fullName evidence="3">SGNH hydrolase-type esterase domain-containing protein</fullName>
    </recommendedName>
</protein>
<sequence length="377" mass="41276">MLRFLRMVLGAVAAVLFGLLAPLVLLEIGLRIFAPQPHAINISEWHPVYGWRNRPGAHGFFQTREYRMEVRIDSLGLRFREVTRSKPAGTYRILGLGDSFAFGHGVAADSGFYAVAERALDARSRAAGGPRVEIVNTGVGKWGTAQEYLYLTREGFGFEPDAVALAFCIDNDFANNEEESVVRRVGDRLEPVPSPRPPVRLLQRVAETLPGYSFFAEHSDAINFIRIRASAMEAKHYERVAPGADATASGSGPAADSTITTRIMDAIRDVTRMKHVPLLVLFVPGLAQCPPPGWVRPPHMPSLAREAGRVDRLIAHLDSLGVATVYPLPELREATRTEKQHFLLDQHLTESGNRVVGNSLAAALIRAGCVPPAIALH</sequence>
<dbReference type="Gene3D" id="3.40.50.1110">
    <property type="entry name" value="SGNH hydrolase"/>
    <property type="match status" value="1"/>
</dbReference>
<proteinExistence type="predicted"/>
<evidence type="ECO:0000313" key="1">
    <source>
        <dbReference type="EMBL" id="TMQ57951.1"/>
    </source>
</evidence>
<dbReference type="Proteomes" id="UP000317716">
    <property type="component" value="Unassembled WGS sequence"/>
</dbReference>
<gene>
    <name evidence="1" type="ORF">E6K72_03140</name>
</gene>
<reference evidence="1 2" key="1">
    <citation type="journal article" date="2019" name="Nat. Microbiol.">
        <title>Mediterranean grassland soil C-N compound turnover is dependent on rainfall and depth, and is mediated by genomically divergent microorganisms.</title>
        <authorList>
            <person name="Diamond S."/>
            <person name="Andeer P.F."/>
            <person name="Li Z."/>
            <person name="Crits-Christoph A."/>
            <person name="Burstein D."/>
            <person name="Anantharaman K."/>
            <person name="Lane K.R."/>
            <person name="Thomas B.C."/>
            <person name="Pan C."/>
            <person name="Northen T.R."/>
            <person name="Banfield J.F."/>
        </authorList>
    </citation>
    <scope>NUCLEOTIDE SEQUENCE [LARGE SCALE GENOMIC DNA]</scope>
    <source>
        <strain evidence="1">WS_2</strain>
    </source>
</reference>
<accession>A0A538T2V0</accession>
<dbReference type="SUPFAM" id="SSF52266">
    <property type="entry name" value="SGNH hydrolase"/>
    <property type="match status" value="1"/>
</dbReference>
<dbReference type="InterPro" id="IPR036514">
    <property type="entry name" value="SGNH_hydro_sf"/>
</dbReference>
<dbReference type="CDD" id="cd00229">
    <property type="entry name" value="SGNH_hydrolase"/>
    <property type="match status" value="1"/>
</dbReference>
<evidence type="ECO:0000313" key="2">
    <source>
        <dbReference type="Proteomes" id="UP000317716"/>
    </source>
</evidence>
<dbReference type="AlphaFoldDB" id="A0A538T2V0"/>
<organism evidence="1 2">
    <name type="scientific">Eiseniibacteriota bacterium</name>
    <dbReference type="NCBI Taxonomy" id="2212470"/>
    <lineage>
        <taxon>Bacteria</taxon>
        <taxon>Candidatus Eiseniibacteriota</taxon>
    </lineage>
</organism>
<name>A0A538T2V0_UNCEI</name>